<accession>A0A8B8BF44</accession>
<dbReference type="Proteomes" id="UP000694844">
    <property type="component" value="Chromosome 8"/>
</dbReference>
<dbReference type="GeneID" id="111109529"/>
<sequence>MCSDVYLTGTSTLSHTPTASQYKSFRSITSNTAYKNTNKFYNQHSSSQPEYEQYFEKVDEPAAGKKTKKHTLFTYALGKIKLFRVKESVYFQKLVKYSTRSESHPHTYTRHPARTIPSIMDIDPCEEQFPFEEQRMEEHDDDGSEDIESLIEEIFGGNDDDDEEEEDNISQHDQDEAEDGYIMWGNDSRSRF</sequence>
<gene>
    <name evidence="3" type="primary">LOC111109529</name>
</gene>
<evidence type="ECO:0000313" key="3">
    <source>
        <dbReference type="RefSeq" id="XP_022301404.1"/>
    </source>
</evidence>
<dbReference type="RefSeq" id="XP_022301404.1">
    <property type="nucleotide sequence ID" value="XM_022445696.1"/>
</dbReference>
<reference evidence="3" key="1">
    <citation type="submission" date="2025-08" db="UniProtKB">
        <authorList>
            <consortium name="RefSeq"/>
        </authorList>
    </citation>
    <scope>IDENTIFICATION</scope>
    <source>
        <tissue evidence="3">Whole sample</tissue>
    </source>
</reference>
<proteinExistence type="predicted"/>
<organism evidence="2 3">
    <name type="scientific">Crassostrea virginica</name>
    <name type="common">Eastern oyster</name>
    <dbReference type="NCBI Taxonomy" id="6565"/>
    <lineage>
        <taxon>Eukaryota</taxon>
        <taxon>Metazoa</taxon>
        <taxon>Spiralia</taxon>
        <taxon>Lophotrochozoa</taxon>
        <taxon>Mollusca</taxon>
        <taxon>Bivalvia</taxon>
        <taxon>Autobranchia</taxon>
        <taxon>Pteriomorphia</taxon>
        <taxon>Ostreida</taxon>
        <taxon>Ostreoidea</taxon>
        <taxon>Ostreidae</taxon>
        <taxon>Crassostrea</taxon>
    </lineage>
</organism>
<keyword evidence="2" id="KW-1185">Reference proteome</keyword>
<name>A0A8B8BF44_CRAVI</name>
<evidence type="ECO:0000256" key="1">
    <source>
        <dbReference type="SAM" id="MobiDB-lite"/>
    </source>
</evidence>
<feature type="region of interest" description="Disordered" evidence="1">
    <location>
        <begin position="153"/>
        <end position="192"/>
    </location>
</feature>
<evidence type="ECO:0000313" key="2">
    <source>
        <dbReference type="Proteomes" id="UP000694844"/>
    </source>
</evidence>
<dbReference type="AlphaFoldDB" id="A0A8B8BF44"/>
<feature type="compositionally biased region" description="Acidic residues" evidence="1">
    <location>
        <begin position="158"/>
        <end position="168"/>
    </location>
</feature>
<protein>
    <submittedName>
        <fullName evidence="3">Uncharacterized protein LOC111109529</fullName>
    </submittedName>
</protein>
<dbReference type="KEGG" id="cvn:111109529"/>